<proteinExistence type="predicted"/>
<evidence type="ECO:0000313" key="1">
    <source>
        <dbReference type="EMBL" id="KKN22917.1"/>
    </source>
</evidence>
<reference evidence="1" key="1">
    <citation type="journal article" date="2015" name="Nature">
        <title>Complex archaea that bridge the gap between prokaryotes and eukaryotes.</title>
        <authorList>
            <person name="Spang A."/>
            <person name="Saw J.H."/>
            <person name="Jorgensen S.L."/>
            <person name="Zaremba-Niedzwiedzka K."/>
            <person name="Martijn J."/>
            <person name="Lind A.E."/>
            <person name="van Eijk R."/>
            <person name="Schleper C."/>
            <person name="Guy L."/>
            <person name="Ettema T.J."/>
        </authorList>
    </citation>
    <scope>NUCLEOTIDE SEQUENCE</scope>
</reference>
<organism evidence="1">
    <name type="scientific">marine sediment metagenome</name>
    <dbReference type="NCBI Taxonomy" id="412755"/>
    <lineage>
        <taxon>unclassified sequences</taxon>
        <taxon>metagenomes</taxon>
        <taxon>ecological metagenomes</taxon>
    </lineage>
</organism>
<dbReference type="AlphaFoldDB" id="A0A0F9PEL6"/>
<name>A0A0F9PEL6_9ZZZZ</name>
<accession>A0A0F9PEL6</accession>
<sequence length="211" mass="22317">MATPDRFGVFNRSQIPPLQYDDLDATNGAVDNYVPSYDEATGKFTWVVNGGGASQLSDLSDVGVTTPTDKNILIADGDSWESRALLEADISDLKTTFGITIDGGGGVIETGIKGYIRIPYACAITKVTLLSDQSGSIVIDIWKDTYANYPPTNADSITASAPPTLSTATKSEDSTLTAWTTSISAGDCIGFNVDSITTIEKVTLIVEVTKT</sequence>
<protein>
    <submittedName>
        <fullName evidence="1">Uncharacterized protein</fullName>
    </submittedName>
</protein>
<comment type="caution">
    <text evidence="1">The sequence shown here is derived from an EMBL/GenBank/DDBJ whole genome shotgun (WGS) entry which is preliminary data.</text>
</comment>
<dbReference type="EMBL" id="LAZR01003018">
    <property type="protein sequence ID" value="KKN22917.1"/>
    <property type="molecule type" value="Genomic_DNA"/>
</dbReference>
<gene>
    <name evidence="1" type="ORF">LCGC14_0910270</name>
</gene>